<dbReference type="InterPro" id="IPR013083">
    <property type="entry name" value="Znf_RING/FYVE/PHD"/>
</dbReference>
<dbReference type="GO" id="GO:0008270">
    <property type="term" value="F:zinc ion binding"/>
    <property type="evidence" value="ECO:0007669"/>
    <property type="project" value="UniProtKB-KW"/>
</dbReference>
<organism evidence="18 19">
    <name type="scientific">Pseudolycoriella hygida</name>
    <dbReference type="NCBI Taxonomy" id="35572"/>
    <lineage>
        <taxon>Eukaryota</taxon>
        <taxon>Metazoa</taxon>
        <taxon>Ecdysozoa</taxon>
        <taxon>Arthropoda</taxon>
        <taxon>Hexapoda</taxon>
        <taxon>Insecta</taxon>
        <taxon>Pterygota</taxon>
        <taxon>Neoptera</taxon>
        <taxon>Endopterygota</taxon>
        <taxon>Diptera</taxon>
        <taxon>Nematocera</taxon>
        <taxon>Sciaroidea</taxon>
        <taxon>Sciaridae</taxon>
        <taxon>Pseudolycoriella</taxon>
    </lineage>
</organism>
<dbReference type="InterPro" id="IPR036388">
    <property type="entry name" value="WH-like_DNA-bd_sf"/>
</dbReference>
<keyword evidence="10 16" id="KW-0833">Ubl conjugation pathway</keyword>
<keyword evidence="13 16" id="KW-0234">DNA repair</keyword>
<sequence>MSRGTMSKTCAHNVLVDLSVSQNMSVASEEDLELVIDVINQKIRKFDQRIDIVTSMYDGNEFVVMVNTTPSAIMKLQGTYTPHEIEYFRLLVKEISLAEDNTIRMIQVLNLMNQNQNTNFSMSKSEKILNDWIEEGYFYSDKGCIYLGVRLVAEFGEFLRDKFQMNTCDLCKEVLLKGVDCEAGCDGHFHNSCILKYVAKSSKCPKCKETWRDAKKLKT</sequence>
<evidence type="ECO:0000256" key="11">
    <source>
        <dbReference type="ARBA" id="ARBA00022833"/>
    </source>
</evidence>
<evidence type="ECO:0000256" key="3">
    <source>
        <dbReference type="ARBA" id="ARBA00010258"/>
    </source>
</evidence>
<evidence type="ECO:0000256" key="5">
    <source>
        <dbReference type="ARBA" id="ARBA00019422"/>
    </source>
</evidence>
<accession>A0A9Q0S2I6</accession>
<keyword evidence="9 15" id="KW-0863">Zinc-finger</keyword>
<protein>
    <recommendedName>
        <fullName evidence="5 16">Non-structural maintenance of chromosomes element 1 homolog</fullName>
        <ecNumber evidence="4 16">2.3.2.27</ecNumber>
    </recommendedName>
</protein>
<evidence type="ECO:0000313" key="18">
    <source>
        <dbReference type="EMBL" id="KAJ6642179.1"/>
    </source>
</evidence>
<keyword evidence="19" id="KW-1185">Reference proteome</keyword>
<proteinExistence type="inferred from homology"/>
<dbReference type="InterPro" id="IPR001841">
    <property type="entry name" value="Znf_RING"/>
</dbReference>
<comment type="subunit">
    <text evidence="16">Component of the Smc5-Smc6 complex.</text>
</comment>
<comment type="catalytic activity">
    <reaction evidence="1 16">
        <text>S-ubiquitinyl-[E2 ubiquitin-conjugating enzyme]-L-cysteine + [acceptor protein]-L-lysine = [E2 ubiquitin-conjugating enzyme]-L-cysteine + N(6)-ubiquitinyl-[acceptor protein]-L-lysine.</text>
        <dbReference type="EC" id="2.3.2.27"/>
    </reaction>
</comment>
<dbReference type="Proteomes" id="UP001151699">
    <property type="component" value="Chromosome B"/>
</dbReference>
<comment type="caution">
    <text evidence="18">The sequence shown here is derived from an EMBL/GenBank/DDBJ whole genome shotgun (WGS) entry which is preliminary data.</text>
</comment>
<dbReference type="PROSITE" id="PS50089">
    <property type="entry name" value="ZF_RING_2"/>
    <property type="match status" value="1"/>
</dbReference>
<keyword evidence="8 16" id="KW-0227">DNA damage</keyword>
<evidence type="ECO:0000313" key="19">
    <source>
        <dbReference type="Proteomes" id="UP001151699"/>
    </source>
</evidence>
<keyword evidence="14 16" id="KW-0539">Nucleus</keyword>
<dbReference type="InterPro" id="IPR011513">
    <property type="entry name" value="Nse1"/>
</dbReference>
<keyword evidence="11 16" id="KW-0862">Zinc</keyword>
<evidence type="ECO:0000256" key="2">
    <source>
        <dbReference type="ARBA" id="ARBA00004123"/>
    </source>
</evidence>
<dbReference type="AlphaFoldDB" id="A0A9Q0S2I6"/>
<dbReference type="GO" id="GO:0000724">
    <property type="term" value="P:double-strand break repair via homologous recombination"/>
    <property type="evidence" value="ECO:0007669"/>
    <property type="project" value="TreeGrafter"/>
</dbReference>
<evidence type="ECO:0000256" key="1">
    <source>
        <dbReference type="ARBA" id="ARBA00000900"/>
    </source>
</evidence>
<dbReference type="GO" id="GO:0005634">
    <property type="term" value="C:nucleus"/>
    <property type="evidence" value="ECO:0007669"/>
    <property type="project" value="UniProtKB-SubCell"/>
</dbReference>
<dbReference type="Pfam" id="PF07574">
    <property type="entry name" value="SMC_Nse1"/>
    <property type="match status" value="1"/>
</dbReference>
<dbReference type="OrthoDB" id="185455at2759"/>
<evidence type="ECO:0000256" key="14">
    <source>
        <dbReference type="ARBA" id="ARBA00023242"/>
    </source>
</evidence>
<feature type="domain" description="RING-type" evidence="17">
    <location>
        <begin position="168"/>
        <end position="208"/>
    </location>
</feature>
<evidence type="ECO:0000256" key="10">
    <source>
        <dbReference type="ARBA" id="ARBA00022786"/>
    </source>
</evidence>
<evidence type="ECO:0000259" key="17">
    <source>
        <dbReference type="PROSITE" id="PS50089"/>
    </source>
</evidence>
<dbReference type="Gene3D" id="3.90.1150.220">
    <property type="match status" value="1"/>
</dbReference>
<dbReference type="SUPFAM" id="SSF57850">
    <property type="entry name" value="RING/U-box"/>
    <property type="match status" value="1"/>
</dbReference>
<evidence type="ECO:0000256" key="4">
    <source>
        <dbReference type="ARBA" id="ARBA00012483"/>
    </source>
</evidence>
<evidence type="ECO:0000256" key="9">
    <source>
        <dbReference type="ARBA" id="ARBA00022771"/>
    </source>
</evidence>
<keyword evidence="6 16" id="KW-0808">Transferase</keyword>
<comment type="similarity">
    <text evidence="3 16">Belongs to the NSE1 family.</text>
</comment>
<dbReference type="EC" id="2.3.2.27" evidence="4 16"/>
<evidence type="ECO:0000256" key="8">
    <source>
        <dbReference type="ARBA" id="ARBA00022763"/>
    </source>
</evidence>
<dbReference type="EMBL" id="WJQU01000002">
    <property type="protein sequence ID" value="KAJ6642179.1"/>
    <property type="molecule type" value="Genomic_DNA"/>
</dbReference>
<evidence type="ECO:0000256" key="13">
    <source>
        <dbReference type="ARBA" id="ARBA00023204"/>
    </source>
</evidence>
<gene>
    <name evidence="18" type="primary">NSMCE1</name>
    <name evidence="18" type="ORF">Bhyg_07126</name>
</gene>
<dbReference type="GO" id="GO:0061630">
    <property type="term" value="F:ubiquitin protein ligase activity"/>
    <property type="evidence" value="ECO:0007669"/>
    <property type="project" value="UniProtKB-EC"/>
</dbReference>
<evidence type="ECO:0000256" key="6">
    <source>
        <dbReference type="ARBA" id="ARBA00022679"/>
    </source>
</evidence>
<dbReference type="Pfam" id="PF08746">
    <property type="entry name" value="zf-RING-like"/>
    <property type="match status" value="1"/>
</dbReference>
<comment type="subcellular location">
    <subcellularLocation>
        <location evidence="2 16">Nucleus</location>
    </subcellularLocation>
</comment>
<keyword evidence="12 16" id="KW-0233">DNA recombination</keyword>
<dbReference type="Gene3D" id="1.10.10.10">
    <property type="entry name" value="Winged helix-like DNA-binding domain superfamily/Winged helix DNA-binding domain"/>
    <property type="match status" value="1"/>
</dbReference>
<dbReference type="Gene3D" id="3.30.40.10">
    <property type="entry name" value="Zinc/RING finger domain, C3HC4 (zinc finger)"/>
    <property type="match status" value="1"/>
</dbReference>
<evidence type="ECO:0000256" key="7">
    <source>
        <dbReference type="ARBA" id="ARBA00022723"/>
    </source>
</evidence>
<dbReference type="PANTHER" id="PTHR20973">
    <property type="entry name" value="NON-SMC ELEMENT 1-RELATED"/>
    <property type="match status" value="1"/>
</dbReference>
<dbReference type="PANTHER" id="PTHR20973:SF0">
    <property type="entry name" value="NON-STRUCTURAL MAINTENANCE OF CHROMOSOMES ELEMENT 1 HOMOLOG"/>
    <property type="match status" value="1"/>
</dbReference>
<evidence type="ECO:0000256" key="16">
    <source>
        <dbReference type="RuleBase" id="RU368018"/>
    </source>
</evidence>
<dbReference type="InterPro" id="IPR014857">
    <property type="entry name" value="Nse1_RING_C4HC3-type"/>
</dbReference>
<keyword evidence="7 16" id="KW-0479">Metal-binding</keyword>
<evidence type="ECO:0000256" key="12">
    <source>
        <dbReference type="ARBA" id="ARBA00023172"/>
    </source>
</evidence>
<evidence type="ECO:0000256" key="15">
    <source>
        <dbReference type="PROSITE-ProRule" id="PRU00175"/>
    </source>
</evidence>
<name>A0A9Q0S2I6_9DIPT</name>
<reference evidence="18" key="1">
    <citation type="submission" date="2022-07" db="EMBL/GenBank/DDBJ databases">
        <authorList>
            <person name="Trinca V."/>
            <person name="Uliana J.V.C."/>
            <person name="Torres T.T."/>
            <person name="Ward R.J."/>
            <person name="Monesi N."/>
        </authorList>
    </citation>
    <scope>NUCLEOTIDE SEQUENCE</scope>
    <source>
        <strain evidence="18">HSMRA1968</strain>
        <tissue evidence="18">Whole embryos</tissue>
    </source>
</reference>
<dbReference type="GO" id="GO:0030915">
    <property type="term" value="C:Smc5-Smc6 complex"/>
    <property type="evidence" value="ECO:0007669"/>
    <property type="project" value="UniProtKB-UniRule"/>
</dbReference>